<sequence>MIIELLVIGTVGFVAYQTYSKIIKDKLDCPANSSAVKGLEKQEIKEAIKEGEEKVKISKEEIKQLEKERKDILSGNDTNKADKAQEKLDAKNEKIKELAELEANLYDLKALSDLLTSSVSGFLEVFLVVFDQQNSKLWHFDFYRLLKRTPSNDLKQAGVSPDQQHQEWLKWREDNKKYMEEKTDELFKDLKERNKELQEENKKIAEQIKNSNDPAEKARLMEMMSENKKEIAKNSQTMAEEVSKLKKALESFGTQPLTQQQFQAKADSPNLSSFKN</sequence>
<keyword evidence="4" id="KW-1185">Reference proteome</keyword>
<evidence type="ECO:0000313" key="4">
    <source>
        <dbReference type="Proteomes" id="UP000789508"/>
    </source>
</evidence>
<feature type="region of interest" description="Disordered" evidence="2">
    <location>
        <begin position="256"/>
        <end position="276"/>
    </location>
</feature>
<feature type="coiled-coil region" evidence="1">
    <location>
        <begin position="180"/>
        <end position="210"/>
    </location>
</feature>
<dbReference type="AlphaFoldDB" id="A0A9N9A7G6"/>
<protein>
    <submittedName>
        <fullName evidence="3">13961_t:CDS:1</fullName>
    </submittedName>
</protein>
<evidence type="ECO:0000313" key="3">
    <source>
        <dbReference type="EMBL" id="CAG8521968.1"/>
    </source>
</evidence>
<name>A0A9N9A7G6_9GLOM</name>
<dbReference type="EMBL" id="CAJVPS010001046">
    <property type="protein sequence ID" value="CAG8521968.1"/>
    <property type="molecule type" value="Genomic_DNA"/>
</dbReference>
<accession>A0A9N9A7G6</accession>
<evidence type="ECO:0000256" key="2">
    <source>
        <dbReference type="SAM" id="MobiDB-lite"/>
    </source>
</evidence>
<organism evidence="3 4">
    <name type="scientific">Ambispora leptoticha</name>
    <dbReference type="NCBI Taxonomy" id="144679"/>
    <lineage>
        <taxon>Eukaryota</taxon>
        <taxon>Fungi</taxon>
        <taxon>Fungi incertae sedis</taxon>
        <taxon>Mucoromycota</taxon>
        <taxon>Glomeromycotina</taxon>
        <taxon>Glomeromycetes</taxon>
        <taxon>Archaeosporales</taxon>
        <taxon>Ambisporaceae</taxon>
        <taxon>Ambispora</taxon>
    </lineage>
</organism>
<dbReference type="Proteomes" id="UP000789508">
    <property type="component" value="Unassembled WGS sequence"/>
</dbReference>
<feature type="coiled-coil region" evidence="1">
    <location>
        <begin position="41"/>
        <end position="111"/>
    </location>
</feature>
<gene>
    <name evidence="3" type="ORF">ALEPTO_LOCUS4513</name>
</gene>
<reference evidence="3" key="1">
    <citation type="submission" date="2021-06" db="EMBL/GenBank/DDBJ databases">
        <authorList>
            <person name="Kallberg Y."/>
            <person name="Tangrot J."/>
            <person name="Rosling A."/>
        </authorList>
    </citation>
    <scope>NUCLEOTIDE SEQUENCE</scope>
    <source>
        <strain evidence="3">FL130A</strain>
    </source>
</reference>
<comment type="caution">
    <text evidence="3">The sequence shown here is derived from an EMBL/GenBank/DDBJ whole genome shotgun (WGS) entry which is preliminary data.</text>
</comment>
<keyword evidence="1" id="KW-0175">Coiled coil</keyword>
<evidence type="ECO:0000256" key="1">
    <source>
        <dbReference type="SAM" id="Coils"/>
    </source>
</evidence>
<proteinExistence type="predicted"/>